<dbReference type="InterPro" id="IPR023614">
    <property type="entry name" value="Porin_dom_sf"/>
</dbReference>
<organism evidence="4 5">
    <name type="scientific">Neisseria oralis</name>
    <dbReference type="NCBI Taxonomy" id="1107316"/>
    <lineage>
        <taxon>Bacteria</taxon>
        <taxon>Pseudomonadati</taxon>
        <taxon>Pseudomonadota</taxon>
        <taxon>Betaproteobacteria</taxon>
        <taxon>Neisseriales</taxon>
        <taxon>Neisseriaceae</taxon>
        <taxon>Neisseria</taxon>
    </lineage>
</organism>
<protein>
    <submittedName>
        <fullName evidence="4">Porin</fullName>
    </submittedName>
</protein>
<gene>
    <name evidence="4" type="ORF">ACI43T_01505</name>
</gene>
<feature type="region of interest" description="Disordered" evidence="1">
    <location>
        <begin position="73"/>
        <end position="104"/>
    </location>
</feature>
<evidence type="ECO:0000313" key="4">
    <source>
        <dbReference type="EMBL" id="MFK7641179.1"/>
    </source>
</evidence>
<dbReference type="RefSeq" id="WP_377080909.1">
    <property type="nucleotide sequence ID" value="NZ_JBJGEB010000001.1"/>
</dbReference>
<sequence length="104" mass="11183">MNKRLTLLLLALPAFASADVRLYGDLKSGVETSQTRFGGKTSSYTGVSDLGSHIGMRGSHPIGGGSSVIWQMEQDTPLGRDKSDRQSDLRRGRDGGEIYIGIGR</sequence>
<dbReference type="InterPro" id="IPR033900">
    <property type="entry name" value="Gram_neg_porin_domain"/>
</dbReference>
<feature type="domain" description="Porin" evidence="3">
    <location>
        <begin position="8"/>
        <end position="101"/>
    </location>
</feature>
<dbReference type="SUPFAM" id="SSF56935">
    <property type="entry name" value="Porins"/>
    <property type="match status" value="1"/>
</dbReference>
<proteinExistence type="predicted"/>
<feature type="chain" id="PRO_5046245418" evidence="2">
    <location>
        <begin position="19"/>
        <end position="104"/>
    </location>
</feature>
<feature type="signal peptide" evidence="2">
    <location>
        <begin position="1"/>
        <end position="18"/>
    </location>
</feature>
<dbReference type="Gene3D" id="2.40.160.10">
    <property type="entry name" value="Porin"/>
    <property type="match status" value="1"/>
</dbReference>
<comment type="caution">
    <text evidence="4">The sequence shown here is derived from an EMBL/GenBank/DDBJ whole genome shotgun (WGS) entry which is preliminary data.</text>
</comment>
<feature type="compositionally biased region" description="Basic and acidic residues" evidence="1">
    <location>
        <begin position="78"/>
        <end position="96"/>
    </location>
</feature>
<evidence type="ECO:0000313" key="5">
    <source>
        <dbReference type="Proteomes" id="UP001621964"/>
    </source>
</evidence>
<evidence type="ECO:0000256" key="1">
    <source>
        <dbReference type="SAM" id="MobiDB-lite"/>
    </source>
</evidence>
<evidence type="ECO:0000256" key="2">
    <source>
        <dbReference type="SAM" id="SignalP"/>
    </source>
</evidence>
<accession>A0ABW8Q0Y3</accession>
<dbReference type="Pfam" id="PF13609">
    <property type="entry name" value="Porin_4"/>
    <property type="match status" value="1"/>
</dbReference>
<name>A0ABW8Q0Y3_9NEIS</name>
<reference evidence="4 5" key="1">
    <citation type="submission" date="2024-11" db="EMBL/GenBank/DDBJ databases">
        <authorList>
            <person name="Mikucki A.G."/>
            <person name="Kahler C.M."/>
        </authorList>
    </citation>
    <scope>NUCLEOTIDE SEQUENCE [LARGE SCALE GENOMIC DNA]</scope>
    <source>
        <strain evidence="4 5">EXNM717</strain>
    </source>
</reference>
<keyword evidence="5" id="KW-1185">Reference proteome</keyword>
<dbReference type="EMBL" id="JBJGEB010000001">
    <property type="protein sequence ID" value="MFK7641179.1"/>
    <property type="molecule type" value="Genomic_DNA"/>
</dbReference>
<keyword evidence="2" id="KW-0732">Signal</keyword>
<dbReference type="Proteomes" id="UP001621964">
    <property type="component" value="Unassembled WGS sequence"/>
</dbReference>
<evidence type="ECO:0000259" key="3">
    <source>
        <dbReference type="Pfam" id="PF13609"/>
    </source>
</evidence>